<reference evidence="3 4" key="1">
    <citation type="submission" date="2016-10" db="EMBL/GenBank/DDBJ databases">
        <authorList>
            <person name="de Groot N.N."/>
        </authorList>
    </citation>
    <scope>NUCLEOTIDE SEQUENCE [LARGE SCALE GENOMIC DNA]</scope>
    <source>
        <strain evidence="3">MBHS1</strain>
    </source>
</reference>
<feature type="region of interest" description="Disordered" evidence="1">
    <location>
        <begin position="507"/>
        <end position="527"/>
    </location>
</feature>
<organism evidence="3 4">
    <name type="scientific">Candidatus Venteria ishoeyi</name>
    <dbReference type="NCBI Taxonomy" id="1899563"/>
    <lineage>
        <taxon>Bacteria</taxon>
        <taxon>Pseudomonadati</taxon>
        <taxon>Pseudomonadota</taxon>
        <taxon>Gammaproteobacteria</taxon>
        <taxon>Thiotrichales</taxon>
        <taxon>Thiotrichaceae</taxon>
        <taxon>Venteria</taxon>
    </lineage>
</organism>
<evidence type="ECO:0000256" key="2">
    <source>
        <dbReference type="SAM" id="SignalP"/>
    </source>
</evidence>
<feature type="chain" id="PRO_5014841655" evidence="2">
    <location>
        <begin position="24"/>
        <end position="527"/>
    </location>
</feature>
<dbReference type="OrthoDB" id="5629215at2"/>
<evidence type="ECO:0000313" key="4">
    <source>
        <dbReference type="Proteomes" id="UP000236724"/>
    </source>
</evidence>
<proteinExistence type="predicted"/>
<keyword evidence="2" id="KW-0732">Signal</keyword>
<dbReference type="AlphaFoldDB" id="A0A1H6F9B4"/>
<feature type="signal peptide" evidence="2">
    <location>
        <begin position="1"/>
        <end position="23"/>
    </location>
</feature>
<evidence type="ECO:0000256" key="1">
    <source>
        <dbReference type="SAM" id="MobiDB-lite"/>
    </source>
</evidence>
<sequence length="527" mass="54924">MKKRLLSVAIAASLSIGAMDAYALADRTPAAAEDKTTVNYTNTIDVSTVSTLSAAGTTLNLKLLSKAGVGLNETRYVRFDFGNTTFATNDIHKDALVITNAAGTELGTSTSQAFTVNLVSGHEGKVGTSHVIFSIKVPETWDADSDPATPDSDNKVIPSSSRLVFTPGNGSQTNLGVNNTEAITYQYRLFEKEVGASDPDNNLSLVGDSGDYVRFFPPYEVKMTPSLLTADVASDYSRFVDSKKSGYVAKEIIFDLTDTTGIGALNLPDGTTKVTNLATVLKETTTLDVAGNFAAIASAGGIYDNAAKNRIYIDANNSASSAKCDNVNSAATSLTAELATFTVGNANITKANKAILCIETNTGPAATENGGEIPASVYSASFNGVPKTGHLALGFSGLDAGKVKRNGAQLITPFFTLNESYTPRFYLVNRGSQAATFKIALASDASKPISAGDITEGTIPANGALLLKGPQIATPLGGRGSAVFTVSAPCNLISGVFQNRTNTTADPNIGSGDFDSIPMQMPEGECK</sequence>
<keyword evidence="4" id="KW-1185">Reference proteome</keyword>
<dbReference type="EMBL" id="FMSV02000440">
    <property type="protein sequence ID" value="SEH06203.1"/>
    <property type="molecule type" value="Genomic_DNA"/>
</dbReference>
<name>A0A1H6F9B4_9GAMM</name>
<gene>
    <name evidence="3" type="ORF">MBHS_02058</name>
</gene>
<protein>
    <submittedName>
        <fullName evidence="3">Uncharacterized protein</fullName>
    </submittedName>
</protein>
<dbReference type="RefSeq" id="WP_103920025.1">
    <property type="nucleotide sequence ID" value="NZ_FMSV02000440.1"/>
</dbReference>
<evidence type="ECO:0000313" key="3">
    <source>
        <dbReference type="EMBL" id="SEH06203.1"/>
    </source>
</evidence>
<dbReference type="Proteomes" id="UP000236724">
    <property type="component" value="Unassembled WGS sequence"/>
</dbReference>
<accession>A0A1H6F9B4</accession>